<dbReference type="InterPro" id="IPR036736">
    <property type="entry name" value="ACP-like_sf"/>
</dbReference>
<dbReference type="Gene3D" id="3.40.50.12780">
    <property type="entry name" value="N-terminal domain of ligase-like"/>
    <property type="match status" value="1"/>
</dbReference>
<evidence type="ECO:0008006" key="7">
    <source>
        <dbReference type="Google" id="ProtNLM"/>
    </source>
</evidence>
<dbReference type="SUPFAM" id="SSF56801">
    <property type="entry name" value="Acetyl-CoA synthetase-like"/>
    <property type="match status" value="1"/>
</dbReference>
<dbReference type="EMBL" id="JADNYJ010000052">
    <property type="protein sequence ID" value="KAF8899601.1"/>
    <property type="molecule type" value="Genomic_DNA"/>
</dbReference>
<dbReference type="InterPro" id="IPR020845">
    <property type="entry name" value="AMP-binding_CS"/>
</dbReference>
<dbReference type="InterPro" id="IPR036291">
    <property type="entry name" value="NAD(P)-bd_dom_sf"/>
</dbReference>
<evidence type="ECO:0000256" key="1">
    <source>
        <dbReference type="ARBA" id="ARBA00022450"/>
    </source>
</evidence>
<dbReference type="InterPro" id="IPR000873">
    <property type="entry name" value="AMP-dep_synth/lig_dom"/>
</dbReference>
<dbReference type="PANTHER" id="PTHR43439:SF2">
    <property type="entry name" value="ENZYME, PUTATIVE (JCVI)-RELATED"/>
    <property type="match status" value="1"/>
</dbReference>
<dbReference type="SUPFAM" id="SSF47336">
    <property type="entry name" value="ACP-like"/>
    <property type="match status" value="1"/>
</dbReference>
<dbReference type="Pfam" id="PF00501">
    <property type="entry name" value="AMP-binding"/>
    <property type="match status" value="1"/>
</dbReference>
<dbReference type="InterPro" id="IPR051414">
    <property type="entry name" value="Adenylate-forming_Reductase"/>
</dbReference>
<dbReference type="Pfam" id="PF07993">
    <property type="entry name" value="NAD_binding_4"/>
    <property type="match status" value="1"/>
</dbReference>
<sequence length="1094" mass="121326">MALYARDFVYPPLDGSITLPETIEFHWRHNADLPAYAFSRDGQENQKPTEISYLEFGRACHRVAHYVDSKFQSNGGRPVVALIALSDTLLYQAVCVGIMKAGFIPFPISPRNTAAAVINLLKKTDCHYLLSTCVTLKELLDNISVELGEEESPYKVDVEEIPRLYDIFPKLGEEREDDPFTPYRSPKDYAGLNDVGIYLHSSGSTGFPKAIPQTHQIMIHWALFSCGRVFSYHQPRLRAAVMHLPPFHTMGVYTQVFFPLYNCATSAIYPPVTDSPEKLPIMPTPDNILDHLRRTKSNSVVAVPTLLQVWGQDQDSIELLSSLEIVDYSGGAIAPKIADDLTAAGVKLVPTYGGTEFGAPTEFFKRSEDAADWMYLEFDERCKVRWIPQGDGTYECQFLTTETHSLPVENLPDVRGYATNDLFEPHPTKKHLWRIVGRLDDVIIHASGEKTVPAPIEDVVMSSPYIMGTVMFGRAHNQPGILIEPKPNYAIDVEDSNQLAQFRNLIWPVIEEANKVAPTFSKIFKEMILITNKNKPLPRAGKGTVMRKLAVISHEQEIEALYATVESTENTESIKPPNVWDKGALTHWLVEQAQDLNGGKIVGPADDLFEHGFDSLSATILRRRIFGALQNLKSSTATSALQTINQNIVYNYPNVNALSDYLLNLISSDAVADSPKSRTEAIEEMIAKYAFTQKEIVDAAPQASPKTSEIVVLLTGSTGNLGSQVLEQLLRHPDVSKVYALNRPSFGAASISERHLDRFRDKGLDTALLSSSKLVSLESDVSREYLGLPEARYKDILESVDVIVHTAWRLDFNLSLASFESNIRGTHNLIDVARSKSGVKFIFTSSIASALSWDQSLGPYPEEVLMDAKYAVGQGYGESKYVTERILATSGVNFTSLRIGQISGGGPRGAWATTDWLPILIKSSLALGRLPAANGVVSWIQMDAVSASVLDLVFFDEAYPRAINVLHPKPVHWNDIMSHIADALAKEKQTSPSPFVPFSEWISLLEDRAKSGSQEKDYSQVPAIKLHDFFNSMAKEDARISTSGQTDAEVGGMTKFSLENMHLVSETLTNVTPLTASEAQKWVGYWNEVGLFDL</sequence>
<evidence type="ECO:0000256" key="2">
    <source>
        <dbReference type="ARBA" id="ARBA00022553"/>
    </source>
</evidence>
<feature type="domain" description="AMP-dependent synthetase/ligase" evidence="3">
    <location>
        <begin position="28"/>
        <end position="363"/>
    </location>
</feature>
<feature type="domain" description="Thioester reductase (TE)" evidence="4">
    <location>
        <begin position="714"/>
        <end position="946"/>
    </location>
</feature>
<accession>A0A9P5NLV9</accession>
<evidence type="ECO:0000313" key="5">
    <source>
        <dbReference type="EMBL" id="KAF8899601.1"/>
    </source>
</evidence>
<dbReference type="SUPFAM" id="SSF51735">
    <property type="entry name" value="NAD(P)-binding Rossmann-fold domains"/>
    <property type="match status" value="1"/>
</dbReference>
<evidence type="ECO:0000259" key="4">
    <source>
        <dbReference type="Pfam" id="PF07993"/>
    </source>
</evidence>
<keyword evidence="1" id="KW-0596">Phosphopantetheine</keyword>
<reference evidence="5" key="1">
    <citation type="submission" date="2020-11" db="EMBL/GenBank/DDBJ databases">
        <authorList>
            <consortium name="DOE Joint Genome Institute"/>
            <person name="Ahrendt S."/>
            <person name="Riley R."/>
            <person name="Andreopoulos W."/>
            <person name="LaButti K."/>
            <person name="Pangilinan J."/>
            <person name="Ruiz-duenas F.J."/>
            <person name="Barrasa J.M."/>
            <person name="Sanchez-Garcia M."/>
            <person name="Camarero S."/>
            <person name="Miyauchi S."/>
            <person name="Serrano A."/>
            <person name="Linde D."/>
            <person name="Babiker R."/>
            <person name="Drula E."/>
            <person name="Ayuso-Fernandez I."/>
            <person name="Pacheco R."/>
            <person name="Padilla G."/>
            <person name="Ferreira P."/>
            <person name="Barriuso J."/>
            <person name="Kellner H."/>
            <person name="Castanera R."/>
            <person name="Alfaro M."/>
            <person name="Ramirez L."/>
            <person name="Pisabarro A.G."/>
            <person name="Kuo A."/>
            <person name="Tritt A."/>
            <person name="Lipzen A."/>
            <person name="He G."/>
            <person name="Yan M."/>
            <person name="Ng V."/>
            <person name="Cullen D."/>
            <person name="Martin F."/>
            <person name="Rosso M.-N."/>
            <person name="Henrissat B."/>
            <person name="Hibbett D."/>
            <person name="Martinez A.T."/>
            <person name="Grigoriev I.V."/>
        </authorList>
    </citation>
    <scope>NUCLEOTIDE SEQUENCE</scope>
    <source>
        <strain evidence="5">AH 44721</strain>
    </source>
</reference>
<dbReference type="Gene3D" id="1.10.1200.10">
    <property type="entry name" value="ACP-like"/>
    <property type="match status" value="1"/>
</dbReference>
<gene>
    <name evidence="5" type="ORF">CPB84DRAFT_1847624</name>
</gene>
<dbReference type="InterPro" id="IPR013120">
    <property type="entry name" value="FAR_NAD-bd"/>
</dbReference>
<dbReference type="PANTHER" id="PTHR43439">
    <property type="entry name" value="PHENYLACETATE-COENZYME A LIGASE"/>
    <property type="match status" value="1"/>
</dbReference>
<evidence type="ECO:0000313" key="6">
    <source>
        <dbReference type="Proteomes" id="UP000724874"/>
    </source>
</evidence>
<evidence type="ECO:0000259" key="3">
    <source>
        <dbReference type="Pfam" id="PF00501"/>
    </source>
</evidence>
<dbReference type="AlphaFoldDB" id="A0A9P5NLV9"/>
<dbReference type="Gene3D" id="3.40.50.720">
    <property type="entry name" value="NAD(P)-binding Rossmann-like Domain"/>
    <property type="match status" value="1"/>
</dbReference>
<keyword evidence="6" id="KW-1185">Reference proteome</keyword>
<proteinExistence type="predicted"/>
<keyword evidence="2" id="KW-0597">Phosphoprotein</keyword>
<comment type="caution">
    <text evidence="5">The sequence shown here is derived from an EMBL/GenBank/DDBJ whole genome shotgun (WGS) entry which is preliminary data.</text>
</comment>
<dbReference type="PROSITE" id="PS00455">
    <property type="entry name" value="AMP_BINDING"/>
    <property type="match status" value="1"/>
</dbReference>
<name>A0A9P5NLV9_GYMJU</name>
<protein>
    <recommendedName>
        <fullName evidence="7">Acetyl-CoA synthetase-like protein</fullName>
    </recommendedName>
</protein>
<dbReference type="Pfam" id="PF23562">
    <property type="entry name" value="AMP-binding_C_3"/>
    <property type="match status" value="1"/>
</dbReference>
<organism evidence="5 6">
    <name type="scientific">Gymnopilus junonius</name>
    <name type="common">Spectacular rustgill mushroom</name>
    <name type="synonym">Gymnopilus spectabilis subsp. junonius</name>
    <dbReference type="NCBI Taxonomy" id="109634"/>
    <lineage>
        <taxon>Eukaryota</taxon>
        <taxon>Fungi</taxon>
        <taxon>Dikarya</taxon>
        <taxon>Basidiomycota</taxon>
        <taxon>Agaricomycotina</taxon>
        <taxon>Agaricomycetes</taxon>
        <taxon>Agaricomycetidae</taxon>
        <taxon>Agaricales</taxon>
        <taxon>Agaricineae</taxon>
        <taxon>Hymenogastraceae</taxon>
        <taxon>Gymnopilus</taxon>
    </lineage>
</organism>
<dbReference type="Proteomes" id="UP000724874">
    <property type="component" value="Unassembled WGS sequence"/>
</dbReference>
<dbReference type="InterPro" id="IPR042099">
    <property type="entry name" value="ANL_N_sf"/>
</dbReference>
<dbReference type="OrthoDB" id="429813at2759"/>